<sequence length="514" mass="56889">MVGGGGASWKLKKAAKKILAQACGSFFWSRQQQAHALQTISNAAAVSPDSRTFPNIICSNSSVDSSQNTSANKNLCAICLDPLNYSCGSSSCPAIFTAQCSHAFHFACISSNIHHGSVTCPICRAHWTQLPRDPKSHCSLHGNQSDPILQILDDSIASFRVHRRSFLRSARYDDDDPVEPNCTSNHLRLHISLLPIQLTHPTTIHFFSESAERLAAVAQKPFVCASSTRAYLCVRLAHQPGIDLILVVSPNGPHLRLMKQAMALVIFSLRPMDRLAIVIYSTAAMRMFPLKRMTSYGKRTALQVIDRIFCTGHADSSEGLKKGVKILGDRVYKNPQSCILHLSDSPTTRSYHHFNVEVPSITIHGFHVGFGFGSSNGFVMHEFEDFLARVLGGAIREIKLKIKDGNRIIKLGELRDGEERRIPLTLHKSGHICVEYSYIDSGGGGNEESTKCGETLVCIPDQHAAGDRERSDGLDGTRGGISGRTSNVENWDYHDTFMARRWAKHLHGYRPWMR</sequence>
<organism evidence="1 2">
    <name type="scientific">Catharanthus roseus</name>
    <name type="common">Madagascar periwinkle</name>
    <name type="synonym">Vinca rosea</name>
    <dbReference type="NCBI Taxonomy" id="4058"/>
    <lineage>
        <taxon>Eukaryota</taxon>
        <taxon>Viridiplantae</taxon>
        <taxon>Streptophyta</taxon>
        <taxon>Embryophyta</taxon>
        <taxon>Tracheophyta</taxon>
        <taxon>Spermatophyta</taxon>
        <taxon>Magnoliopsida</taxon>
        <taxon>eudicotyledons</taxon>
        <taxon>Gunneridae</taxon>
        <taxon>Pentapetalae</taxon>
        <taxon>asterids</taxon>
        <taxon>lamiids</taxon>
        <taxon>Gentianales</taxon>
        <taxon>Apocynaceae</taxon>
        <taxon>Rauvolfioideae</taxon>
        <taxon>Vinceae</taxon>
        <taxon>Catharanthinae</taxon>
        <taxon>Catharanthus</taxon>
    </lineage>
</organism>
<reference evidence="2" key="1">
    <citation type="journal article" date="2023" name="Nat. Plants">
        <title>Single-cell RNA sequencing provides a high-resolution roadmap for understanding the multicellular compartmentation of specialized metabolism.</title>
        <authorList>
            <person name="Sun S."/>
            <person name="Shen X."/>
            <person name="Li Y."/>
            <person name="Li Y."/>
            <person name="Wang S."/>
            <person name="Li R."/>
            <person name="Zhang H."/>
            <person name="Shen G."/>
            <person name="Guo B."/>
            <person name="Wei J."/>
            <person name="Xu J."/>
            <person name="St-Pierre B."/>
            <person name="Chen S."/>
            <person name="Sun C."/>
        </authorList>
    </citation>
    <scope>NUCLEOTIDE SEQUENCE [LARGE SCALE GENOMIC DNA]</scope>
</reference>
<comment type="caution">
    <text evidence="1">The sequence shown here is derived from an EMBL/GenBank/DDBJ whole genome shotgun (WGS) entry which is preliminary data.</text>
</comment>
<name>A0ACC0BF90_CATRO</name>
<evidence type="ECO:0000313" key="2">
    <source>
        <dbReference type="Proteomes" id="UP001060085"/>
    </source>
</evidence>
<protein>
    <submittedName>
        <fullName evidence="1">Uncharacterized protein</fullName>
    </submittedName>
</protein>
<accession>A0ACC0BF90</accession>
<gene>
    <name evidence="1" type="ORF">M9H77_11673</name>
</gene>
<dbReference type="Proteomes" id="UP001060085">
    <property type="component" value="Linkage Group LG03"/>
</dbReference>
<evidence type="ECO:0000313" key="1">
    <source>
        <dbReference type="EMBL" id="KAI5671309.1"/>
    </source>
</evidence>
<proteinExistence type="predicted"/>
<keyword evidence="2" id="KW-1185">Reference proteome</keyword>
<dbReference type="EMBL" id="CM044703">
    <property type="protein sequence ID" value="KAI5671309.1"/>
    <property type="molecule type" value="Genomic_DNA"/>
</dbReference>